<keyword evidence="1" id="KW-1133">Transmembrane helix</keyword>
<comment type="caution">
    <text evidence="2">The sequence shown here is derived from an EMBL/GenBank/DDBJ whole genome shotgun (WGS) entry which is preliminary data.</text>
</comment>
<organism evidence="2 3">
    <name type="scientific">Candidatus Curtissbacteria bacterium RIFCSPHIGHO2_02_FULL_40_16b</name>
    <dbReference type="NCBI Taxonomy" id="1797714"/>
    <lineage>
        <taxon>Bacteria</taxon>
        <taxon>Candidatus Curtissiibacteriota</taxon>
    </lineage>
</organism>
<name>A0A1F5G6Q0_9BACT</name>
<gene>
    <name evidence="2" type="ORF">A3D04_04715</name>
</gene>
<feature type="transmembrane region" description="Helical" evidence="1">
    <location>
        <begin position="6"/>
        <end position="23"/>
    </location>
</feature>
<sequence length="230" mass="25895">MKSKLIFVFLFIILGFVALQLPVNKLAGSRVSFTLFDLFAPISAVFLGSVYGIIAVFFMQGANLIFNGLGNVDKGSIIRLFPTLFAVLYFALAAKSKSKNYILFVPLISILVFNLHPIGKTVWYYSLFWFIPLLAWPLRRRFLFARALGATFTAHSVGGAVWIWVFNLPAAVWISLIPIVAMERGIFALGVSASYILMNNILSFLSYKQFLPKSVTFDRRYVLRTLNSKL</sequence>
<feature type="transmembrane region" description="Helical" evidence="1">
    <location>
        <begin position="35"/>
        <end position="57"/>
    </location>
</feature>
<feature type="transmembrane region" description="Helical" evidence="1">
    <location>
        <begin position="101"/>
        <end position="116"/>
    </location>
</feature>
<feature type="transmembrane region" description="Helical" evidence="1">
    <location>
        <begin position="186"/>
        <end position="207"/>
    </location>
</feature>
<keyword evidence="1" id="KW-0812">Transmembrane</keyword>
<dbReference type="STRING" id="1797714.A3D04_04715"/>
<protein>
    <submittedName>
        <fullName evidence="2">Uncharacterized protein</fullName>
    </submittedName>
</protein>
<dbReference type="AlphaFoldDB" id="A0A1F5G6Q0"/>
<evidence type="ECO:0000313" key="3">
    <source>
        <dbReference type="Proteomes" id="UP000177369"/>
    </source>
</evidence>
<accession>A0A1F5G6Q0</accession>
<dbReference type="EMBL" id="MFBD01000046">
    <property type="protein sequence ID" value="OGD87556.1"/>
    <property type="molecule type" value="Genomic_DNA"/>
</dbReference>
<feature type="transmembrane region" description="Helical" evidence="1">
    <location>
        <begin position="159"/>
        <end position="180"/>
    </location>
</feature>
<feature type="transmembrane region" description="Helical" evidence="1">
    <location>
        <begin position="122"/>
        <end position="138"/>
    </location>
</feature>
<proteinExistence type="predicted"/>
<keyword evidence="1" id="KW-0472">Membrane</keyword>
<feature type="transmembrane region" description="Helical" evidence="1">
    <location>
        <begin position="77"/>
        <end position="94"/>
    </location>
</feature>
<evidence type="ECO:0000313" key="2">
    <source>
        <dbReference type="EMBL" id="OGD87556.1"/>
    </source>
</evidence>
<reference evidence="2 3" key="1">
    <citation type="journal article" date="2016" name="Nat. Commun.">
        <title>Thousands of microbial genomes shed light on interconnected biogeochemical processes in an aquifer system.</title>
        <authorList>
            <person name="Anantharaman K."/>
            <person name="Brown C.T."/>
            <person name="Hug L.A."/>
            <person name="Sharon I."/>
            <person name="Castelle C.J."/>
            <person name="Probst A.J."/>
            <person name="Thomas B.C."/>
            <person name="Singh A."/>
            <person name="Wilkins M.J."/>
            <person name="Karaoz U."/>
            <person name="Brodie E.L."/>
            <person name="Williams K.H."/>
            <person name="Hubbard S.S."/>
            <person name="Banfield J.F."/>
        </authorList>
    </citation>
    <scope>NUCLEOTIDE SEQUENCE [LARGE SCALE GENOMIC DNA]</scope>
</reference>
<evidence type="ECO:0000256" key="1">
    <source>
        <dbReference type="SAM" id="Phobius"/>
    </source>
</evidence>
<dbReference type="Proteomes" id="UP000177369">
    <property type="component" value="Unassembled WGS sequence"/>
</dbReference>